<evidence type="ECO:0000256" key="1">
    <source>
        <dbReference type="SAM" id="MobiDB-lite"/>
    </source>
</evidence>
<name>A0A4Y9L0U2_9BRAD</name>
<reference evidence="2 3" key="1">
    <citation type="submission" date="2019-03" db="EMBL/GenBank/DDBJ databases">
        <title>Bradyrhizobium strains diversity isolated from Chamaecrista fasciculata.</title>
        <authorList>
            <person name="Urquiaga M.C.O."/>
            <person name="Hungria M."/>
            <person name="Delamuta J.R.M."/>
        </authorList>
    </citation>
    <scope>NUCLEOTIDE SEQUENCE [LARGE SCALE GENOMIC DNA]</scope>
    <source>
        <strain evidence="2 3">CNPSo 3424</strain>
    </source>
</reference>
<accession>A0A4Y9L0U2</accession>
<gene>
    <name evidence="2" type="ORF">E4K66_21135</name>
</gene>
<dbReference type="Proteomes" id="UP000298225">
    <property type="component" value="Unassembled WGS sequence"/>
</dbReference>
<proteinExistence type="predicted"/>
<dbReference type="AlphaFoldDB" id="A0A4Y9L0U2"/>
<evidence type="ECO:0000313" key="2">
    <source>
        <dbReference type="EMBL" id="TFV37198.1"/>
    </source>
</evidence>
<feature type="compositionally biased region" description="Basic and acidic residues" evidence="1">
    <location>
        <begin position="66"/>
        <end position="78"/>
    </location>
</feature>
<comment type="caution">
    <text evidence="2">The sequence shown here is derived from an EMBL/GenBank/DDBJ whole genome shotgun (WGS) entry which is preliminary data.</text>
</comment>
<dbReference type="EMBL" id="SPQU01000009">
    <property type="protein sequence ID" value="TFV37198.1"/>
    <property type="molecule type" value="Genomic_DNA"/>
</dbReference>
<sequence>MRRQLRRHCEEPLRRSNPDYLRGKILDCFATLAMTNSRARLWHGPRLRQSPMPEDRAAHTHMGGTQHDRGGEIRAHAH</sequence>
<evidence type="ECO:0000313" key="3">
    <source>
        <dbReference type="Proteomes" id="UP000298225"/>
    </source>
</evidence>
<organism evidence="2 3">
    <name type="scientific">Bradyrhizobium frederickii</name>
    <dbReference type="NCBI Taxonomy" id="2560054"/>
    <lineage>
        <taxon>Bacteria</taxon>
        <taxon>Pseudomonadati</taxon>
        <taxon>Pseudomonadota</taxon>
        <taxon>Alphaproteobacteria</taxon>
        <taxon>Hyphomicrobiales</taxon>
        <taxon>Nitrobacteraceae</taxon>
        <taxon>Bradyrhizobium</taxon>
    </lineage>
</organism>
<dbReference type="OrthoDB" id="8253490at2"/>
<protein>
    <submittedName>
        <fullName evidence="2">Uncharacterized protein</fullName>
    </submittedName>
</protein>
<keyword evidence="3" id="KW-1185">Reference proteome</keyword>
<feature type="region of interest" description="Disordered" evidence="1">
    <location>
        <begin position="43"/>
        <end position="78"/>
    </location>
</feature>